<dbReference type="Gene3D" id="2.170.120.30">
    <property type="match status" value="1"/>
</dbReference>
<gene>
    <name evidence="1" type="ORF">MUN68_010545</name>
</gene>
<accession>A0ABY7RTS8</accession>
<protein>
    <submittedName>
        <fullName evidence="1">CdaR family protein</fullName>
    </submittedName>
</protein>
<dbReference type="InterPro" id="IPR053154">
    <property type="entry name" value="c-di-AMP_regulator"/>
</dbReference>
<organism evidence="1 2">
    <name type="scientific">Psychroserpens ponticola</name>
    <dbReference type="NCBI Taxonomy" id="2932268"/>
    <lineage>
        <taxon>Bacteria</taxon>
        <taxon>Pseudomonadati</taxon>
        <taxon>Bacteroidota</taxon>
        <taxon>Flavobacteriia</taxon>
        <taxon>Flavobacteriales</taxon>
        <taxon>Flavobacteriaceae</taxon>
        <taxon>Psychroserpens</taxon>
    </lineage>
</organism>
<dbReference type="EMBL" id="CP116221">
    <property type="protein sequence ID" value="WCO00506.1"/>
    <property type="molecule type" value="Genomic_DNA"/>
</dbReference>
<sequence>MAFLILVLSKLSKSYTETLTVAVNYINLPEDKILTNNEDPEVKISVNTYGFNLFASYFYDNTIAIDIENDTYINKGTYVWVANRALTNIETQLGKNFKIESIKPDTLSFSFGTLSVKKVPVILNSNLSFASGYDSLKKIVLVPDSIKIIGSDSEIKTIDHVETFELRLLDIKENINTTISLKVPEEGHTFKLSQEKIRITADVEKFTEGTLEIPVVINNLPSDIQINYFPKTIKVSYEVSLNEYKSIKTSDFKIECDYLEIKTSNKSYFIPKFVKIPDNVKRVKMKQNKIEYIITE</sequence>
<dbReference type="PANTHER" id="PTHR37804:SF1">
    <property type="entry name" value="CDAA REGULATORY PROTEIN CDAR"/>
    <property type="match status" value="1"/>
</dbReference>
<dbReference type="Pfam" id="PF07949">
    <property type="entry name" value="YbbR"/>
    <property type="match status" value="1"/>
</dbReference>
<dbReference type="Proteomes" id="UP001202717">
    <property type="component" value="Chromosome"/>
</dbReference>
<dbReference type="InterPro" id="IPR012505">
    <property type="entry name" value="YbbR"/>
</dbReference>
<proteinExistence type="predicted"/>
<dbReference type="PANTHER" id="PTHR37804">
    <property type="entry name" value="CDAA REGULATORY PROTEIN CDAR"/>
    <property type="match status" value="1"/>
</dbReference>
<evidence type="ECO:0000313" key="1">
    <source>
        <dbReference type="EMBL" id="WCO00506.1"/>
    </source>
</evidence>
<reference evidence="1 2" key="1">
    <citation type="submission" date="2023-01" db="EMBL/GenBank/DDBJ databases">
        <title>Psychroserpens ponticola sp. nov., isolated from seawater.</title>
        <authorList>
            <person name="Kristyanto S."/>
            <person name="Jung J."/>
            <person name="Kim J.M."/>
            <person name="Jeon C.O."/>
        </authorList>
    </citation>
    <scope>NUCLEOTIDE SEQUENCE [LARGE SCALE GENOMIC DNA]</scope>
    <source>
        <strain evidence="1 2">MSW6</strain>
    </source>
</reference>
<dbReference type="Gene3D" id="2.170.120.40">
    <property type="entry name" value="YbbR-like domain"/>
    <property type="match status" value="1"/>
</dbReference>
<dbReference type="RefSeq" id="WP_272792363.1">
    <property type="nucleotide sequence ID" value="NZ_CP116221.1"/>
</dbReference>
<keyword evidence="2" id="KW-1185">Reference proteome</keyword>
<name>A0ABY7RTS8_9FLAO</name>
<evidence type="ECO:0000313" key="2">
    <source>
        <dbReference type="Proteomes" id="UP001202717"/>
    </source>
</evidence>